<sequence length="44" mass="5367">MVEGDSKVTMVWLTKKKIKTCLWMCRHVLREIEEWVDEHKLHTV</sequence>
<protein>
    <submittedName>
        <fullName evidence="1">Uncharacterized protein</fullName>
    </submittedName>
</protein>
<organism evidence="1 2">
    <name type="scientific">Nelumbo nucifera</name>
    <name type="common">Sacred lotus</name>
    <dbReference type="NCBI Taxonomy" id="4432"/>
    <lineage>
        <taxon>Eukaryota</taxon>
        <taxon>Viridiplantae</taxon>
        <taxon>Streptophyta</taxon>
        <taxon>Embryophyta</taxon>
        <taxon>Tracheophyta</taxon>
        <taxon>Spermatophyta</taxon>
        <taxon>Magnoliopsida</taxon>
        <taxon>Proteales</taxon>
        <taxon>Nelumbonaceae</taxon>
        <taxon>Nelumbo</taxon>
    </lineage>
</organism>
<reference evidence="1 2" key="1">
    <citation type="journal article" date="2020" name="Mol. Biol. Evol.">
        <title>Distinct Expression and Methylation Patterns for Genes with Different Fates following a Single Whole-Genome Duplication in Flowering Plants.</title>
        <authorList>
            <person name="Shi T."/>
            <person name="Rahmani R.S."/>
            <person name="Gugger P.F."/>
            <person name="Wang M."/>
            <person name="Li H."/>
            <person name="Zhang Y."/>
            <person name="Li Z."/>
            <person name="Wang Q."/>
            <person name="Van de Peer Y."/>
            <person name="Marchal K."/>
            <person name="Chen J."/>
        </authorList>
    </citation>
    <scope>NUCLEOTIDE SEQUENCE [LARGE SCALE GENOMIC DNA]</scope>
    <source>
        <tissue evidence="1">Leaf</tissue>
    </source>
</reference>
<dbReference type="AlphaFoldDB" id="A0A822YUQ2"/>
<evidence type="ECO:0000313" key="2">
    <source>
        <dbReference type="Proteomes" id="UP000607653"/>
    </source>
</evidence>
<proteinExistence type="predicted"/>
<gene>
    <name evidence="1" type="ORF">HUJ06_008455</name>
</gene>
<comment type="caution">
    <text evidence="1">The sequence shown here is derived from an EMBL/GenBank/DDBJ whole genome shotgun (WGS) entry which is preliminary data.</text>
</comment>
<dbReference type="Proteomes" id="UP000607653">
    <property type="component" value="Unassembled WGS sequence"/>
</dbReference>
<evidence type="ECO:0000313" key="1">
    <source>
        <dbReference type="EMBL" id="DAD37814.1"/>
    </source>
</evidence>
<dbReference type="EMBL" id="DUZY01000004">
    <property type="protein sequence ID" value="DAD37814.1"/>
    <property type="molecule type" value="Genomic_DNA"/>
</dbReference>
<accession>A0A822YUQ2</accession>
<name>A0A822YUQ2_NELNU</name>
<keyword evidence="2" id="KW-1185">Reference proteome</keyword>